<dbReference type="EMBL" id="QJNU01000590">
    <property type="protein sequence ID" value="RYO93294.1"/>
    <property type="molecule type" value="Genomic_DNA"/>
</dbReference>
<protein>
    <submittedName>
        <fullName evidence="2">Uncharacterized protein</fullName>
    </submittedName>
</protein>
<dbReference type="OrthoDB" id="10436828at2759"/>
<dbReference type="AlphaFoldDB" id="A0A4Q4SYL5"/>
<organism evidence="2 3">
    <name type="scientific">Monosporascus ibericus</name>
    <dbReference type="NCBI Taxonomy" id="155417"/>
    <lineage>
        <taxon>Eukaryota</taxon>
        <taxon>Fungi</taxon>
        <taxon>Dikarya</taxon>
        <taxon>Ascomycota</taxon>
        <taxon>Pezizomycotina</taxon>
        <taxon>Sordariomycetes</taxon>
        <taxon>Xylariomycetidae</taxon>
        <taxon>Xylariales</taxon>
        <taxon>Xylariales incertae sedis</taxon>
        <taxon>Monosporascus</taxon>
    </lineage>
</organism>
<evidence type="ECO:0000313" key="2">
    <source>
        <dbReference type="EMBL" id="RYO93294.1"/>
    </source>
</evidence>
<name>A0A4Q4SYL5_9PEZI</name>
<feature type="region of interest" description="Disordered" evidence="1">
    <location>
        <begin position="138"/>
        <end position="167"/>
    </location>
</feature>
<reference evidence="2 3" key="1">
    <citation type="submission" date="2018-06" db="EMBL/GenBank/DDBJ databases">
        <title>Complete Genomes of Monosporascus.</title>
        <authorList>
            <person name="Robinson A.J."/>
            <person name="Natvig D.O."/>
        </authorList>
    </citation>
    <scope>NUCLEOTIDE SEQUENCE [LARGE SCALE GENOMIC DNA]</scope>
    <source>
        <strain evidence="2 3">CBS 110550</strain>
    </source>
</reference>
<feature type="region of interest" description="Disordered" evidence="1">
    <location>
        <begin position="44"/>
        <end position="64"/>
    </location>
</feature>
<feature type="compositionally biased region" description="Pro residues" evidence="1">
    <location>
        <begin position="47"/>
        <end position="64"/>
    </location>
</feature>
<gene>
    <name evidence="2" type="ORF">DL764_008013</name>
</gene>
<comment type="caution">
    <text evidence="2">The sequence shown here is derived from an EMBL/GenBank/DDBJ whole genome shotgun (WGS) entry which is preliminary data.</text>
</comment>
<feature type="compositionally biased region" description="Low complexity" evidence="1">
    <location>
        <begin position="138"/>
        <end position="147"/>
    </location>
</feature>
<evidence type="ECO:0000313" key="3">
    <source>
        <dbReference type="Proteomes" id="UP000293360"/>
    </source>
</evidence>
<accession>A0A4Q4SYL5</accession>
<evidence type="ECO:0000256" key="1">
    <source>
        <dbReference type="SAM" id="MobiDB-lite"/>
    </source>
</evidence>
<dbReference type="Proteomes" id="UP000293360">
    <property type="component" value="Unassembled WGS sequence"/>
</dbReference>
<sequence>MCETIELELCCEAKPTNSAAYSIKVYTFVLPCAAIFSSNPDPTTTMLPPPASHVPISPPQPQPLALPPHPAPPHHHRHFADFNPASATSHHTRVFHTRCAECVRLRRPPRFAGGEFLLHAAQLTERLRRVQFERAVAAGPRGPGRPFSGRRRPSSASASAGPWRPMRSRGWAGETAFPHGIWGTSALEDVDMDDVGAFFVGRSRASCVSTPCSSGGTPYD</sequence>
<proteinExistence type="predicted"/>
<keyword evidence="3" id="KW-1185">Reference proteome</keyword>